<dbReference type="PANTHER" id="PTHR33361:SF2">
    <property type="entry name" value="DUF885 DOMAIN-CONTAINING PROTEIN"/>
    <property type="match status" value="1"/>
</dbReference>
<dbReference type="SUPFAM" id="SSF55486">
    <property type="entry name" value="Metalloproteases ('zincins'), catalytic domain"/>
    <property type="match status" value="1"/>
</dbReference>
<dbReference type="InterPro" id="IPR010281">
    <property type="entry name" value="DUF885"/>
</dbReference>
<protein>
    <submittedName>
        <fullName evidence="1">Uncharacterized protein</fullName>
    </submittedName>
</protein>
<evidence type="ECO:0000313" key="1">
    <source>
        <dbReference type="EMBL" id="KZM20735.1"/>
    </source>
</evidence>
<proteinExistence type="predicted"/>
<keyword evidence="2" id="KW-1185">Reference proteome</keyword>
<dbReference type="EMBL" id="JYNV01000271">
    <property type="protein sequence ID" value="KZM20735.1"/>
    <property type="molecule type" value="Genomic_DNA"/>
</dbReference>
<dbReference type="Proteomes" id="UP000076837">
    <property type="component" value="Unassembled WGS sequence"/>
</dbReference>
<name>A0A162ZPD9_DIDRA</name>
<sequence>MTRRQLITPIPATKPFQLPEPKEIQTIQTTIQTFTADLADIQSFLSISFSPTRAKKVEEFLTSTLASLSKSFEFDRLRQNEQVDYLLLQSHIRRLLHLHKVTTEKVHTAKELGFFGDWVDVCINFVEMRHNVGRQSGRQIATALQSAEQGVDQLLCLLDSKGGFGDSKERFIMFWTIAKFEELQRALKEAVGFYQGYDPVISWWIEKPWEVLSTKLTALTLALGKKTGIDGSGSADDIVGDPIGREALLQELEAEWVAYTPEELVRIAEEEFKWCEDEMEKASTALGFDRRQEALEHVKNTFVEPGEQTLVVRDLADEATAYVERHDLITVPTVAKDYWKTTMMTSARQRVNPFFLGGEQIIVSYPTSSMSHEDKLMSMRGNNPAFSRSTVHHELIPGHHLQFYYMDRYHPHRSVFQTPFWIEGWSVYWELLLWQRGFPSEISQEWATNEAANRIGMLFWRMHRCARIIFSIRFHLGQMTPQECIDLLVTRVGHERATAEGEVRRSFAGEYPPLYQAGYLLGAFQFQRLRKELVEDSEGPRWKEKSFHDAVMRENNVPIEILRAMFRGEKLSVDMKAQWRFKD</sequence>
<comment type="caution">
    <text evidence="1">The sequence shown here is derived from an EMBL/GenBank/DDBJ whole genome shotgun (WGS) entry which is preliminary data.</text>
</comment>
<dbReference type="OrthoDB" id="5959877at2759"/>
<dbReference type="AlphaFoldDB" id="A0A162ZPD9"/>
<organism evidence="1 2">
    <name type="scientific">Didymella rabiei</name>
    <name type="common">Chickpea ascochyta blight fungus</name>
    <name type="synonym">Mycosphaerella rabiei</name>
    <dbReference type="NCBI Taxonomy" id="5454"/>
    <lineage>
        <taxon>Eukaryota</taxon>
        <taxon>Fungi</taxon>
        <taxon>Dikarya</taxon>
        <taxon>Ascomycota</taxon>
        <taxon>Pezizomycotina</taxon>
        <taxon>Dothideomycetes</taxon>
        <taxon>Pleosporomycetidae</taxon>
        <taxon>Pleosporales</taxon>
        <taxon>Pleosporineae</taxon>
        <taxon>Didymellaceae</taxon>
        <taxon>Ascochyta</taxon>
    </lineage>
</organism>
<reference evidence="1 2" key="1">
    <citation type="journal article" date="2016" name="Sci. Rep.">
        <title>Draft genome sequencing and secretome analysis of fungal phytopathogen Ascochyta rabiei provides insight into the necrotrophic effector repertoire.</title>
        <authorList>
            <person name="Verma S."/>
            <person name="Gazara R.K."/>
            <person name="Nizam S."/>
            <person name="Parween S."/>
            <person name="Chattopadhyay D."/>
            <person name="Verma P.K."/>
        </authorList>
    </citation>
    <scope>NUCLEOTIDE SEQUENCE [LARGE SCALE GENOMIC DNA]</scope>
    <source>
        <strain evidence="1 2">ArDII</strain>
    </source>
</reference>
<dbReference type="PANTHER" id="PTHR33361">
    <property type="entry name" value="GLR0591 PROTEIN"/>
    <property type="match status" value="1"/>
</dbReference>
<accession>A0A162ZPD9</accession>
<gene>
    <name evidence="1" type="ORF">ST47_g8143</name>
</gene>
<evidence type="ECO:0000313" key="2">
    <source>
        <dbReference type="Proteomes" id="UP000076837"/>
    </source>
</evidence>
<dbReference type="Pfam" id="PF05960">
    <property type="entry name" value="DUF885"/>
    <property type="match status" value="1"/>
</dbReference>